<evidence type="ECO:0000256" key="1">
    <source>
        <dbReference type="SAM" id="Phobius"/>
    </source>
</evidence>
<name>A0ABP4WAR4_9ACTN</name>
<dbReference type="EMBL" id="BAAALS010000008">
    <property type="protein sequence ID" value="GAA1748904.1"/>
    <property type="molecule type" value="Genomic_DNA"/>
</dbReference>
<comment type="caution">
    <text evidence="2">The sequence shown here is derived from an EMBL/GenBank/DDBJ whole genome shotgun (WGS) entry which is preliminary data.</text>
</comment>
<gene>
    <name evidence="2" type="ORF">GCM10009681_20130</name>
</gene>
<protein>
    <submittedName>
        <fullName evidence="2">Uncharacterized protein</fullName>
    </submittedName>
</protein>
<dbReference type="RefSeq" id="WP_344079235.1">
    <property type="nucleotide sequence ID" value="NZ_BAAALS010000008.1"/>
</dbReference>
<organism evidence="2 3">
    <name type="scientific">Luedemannella helvata</name>
    <dbReference type="NCBI Taxonomy" id="349315"/>
    <lineage>
        <taxon>Bacteria</taxon>
        <taxon>Bacillati</taxon>
        <taxon>Actinomycetota</taxon>
        <taxon>Actinomycetes</taxon>
        <taxon>Micromonosporales</taxon>
        <taxon>Micromonosporaceae</taxon>
        <taxon>Luedemannella</taxon>
    </lineage>
</organism>
<sequence length="132" mass="13378">MSDAAFPAPPPTPPKKKTGKIILIVVLLLVVLCALGGVVVYFLLNKAVDTAYAEGNCVDSMSTSATAQSTAVPNAVDCSDSKAVGKILKVVDGKGAAEAEAECGNVPGVTSYTVLLIKGGDTKLLCLGPNTK</sequence>
<proteinExistence type="predicted"/>
<feature type="transmembrane region" description="Helical" evidence="1">
    <location>
        <begin position="21"/>
        <end position="44"/>
    </location>
</feature>
<evidence type="ECO:0000313" key="3">
    <source>
        <dbReference type="Proteomes" id="UP001500655"/>
    </source>
</evidence>
<keyword evidence="1" id="KW-1133">Transmembrane helix</keyword>
<dbReference type="Proteomes" id="UP001500655">
    <property type="component" value="Unassembled WGS sequence"/>
</dbReference>
<keyword evidence="3" id="KW-1185">Reference proteome</keyword>
<keyword evidence="1" id="KW-0472">Membrane</keyword>
<accession>A0ABP4WAR4</accession>
<reference evidence="3" key="1">
    <citation type="journal article" date="2019" name="Int. J. Syst. Evol. Microbiol.">
        <title>The Global Catalogue of Microorganisms (GCM) 10K type strain sequencing project: providing services to taxonomists for standard genome sequencing and annotation.</title>
        <authorList>
            <consortium name="The Broad Institute Genomics Platform"/>
            <consortium name="The Broad Institute Genome Sequencing Center for Infectious Disease"/>
            <person name="Wu L."/>
            <person name="Ma J."/>
        </authorList>
    </citation>
    <scope>NUCLEOTIDE SEQUENCE [LARGE SCALE GENOMIC DNA]</scope>
    <source>
        <strain evidence="3">JCM 13249</strain>
    </source>
</reference>
<keyword evidence="1" id="KW-0812">Transmembrane</keyword>
<evidence type="ECO:0000313" key="2">
    <source>
        <dbReference type="EMBL" id="GAA1748904.1"/>
    </source>
</evidence>